<dbReference type="Gene3D" id="1.10.287.1490">
    <property type="match status" value="1"/>
</dbReference>
<protein>
    <submittedName>
        <fullName evidence="2">Uncharacterized protein</fullName>
    </submittedName>
</protein>
<gene>
    <name evidence="2" type="ORF">BLNAU_4545</name>
</gene>
<dbReference type="EMBL" id="JARBJD010000023">
    <property type="protein sequence ID" value="KAK2960328.1"/>
    <property type="molecule type" value="Genomic_DNA"/>
</dbReference>
<dbReference type="Proteomes" id="UP001281761">
    <property type="component" value="Unassembled WGS sequence"/>
</dbReference>
<accession>A0ABQ9Y988</accession>
<sequence length="150" mass="18033">MSTPTRFSSYEAQIRERDNTILMLQTQIGDLQLQKDILEKEMDAKLQQRLAQNNSDQSERDRQNNREIATLKASIKNLETERERNQREFKLQFQEITRTLEEEKERHRRTQQQLSEREESLRSYQYKSEDLHARLEETRQNGENVCTLSS</sequence>
<proteinExistence type="predicted"/>
<reference evidence="2 3" key="1">
    <citation type="journal article" date="2022" name="bioRxiv">
        <title>Genomics of Preaxostyla Flagellates Illuminates Evolutionary Transitions and the Path Towards Mitochondrial Loss.</title>
        <authorList>
            <person name="Novak L.V.F."/>
            <person name="Treitli S.C."/>
            <person name="Pyrih J."/>
            <person name="Halakuc P."/>
            <person name="Pipaliya S.V."/>
            <person name="Vacek V."/>
            <person name="Brzon O."/>
            <person name="Soukal P."/>
            <person name="Eme L."/>
            <person name="Dacks J.B."/>
            <person name="Karnkowska A."/>
            <person name="Elias M."/>
            <person name="Hampl V."/>
        </authorList>
    </citation>
    <scope>NUCLEOTIDE SEQUENCE [LARGE SCALE GENOMIC DNA]</scope>
    <source>
        <strain evidence="2">NAU3</strain>
        <tissue evidence="2">Gut</tissue>
    </source>
</reference>
<evidence type="ECO:0000256" key="1">
    <source>
        <dbReference type="SAM" id="MobiDB-lite"/>
    </source>
</evidence>
<evidence type="ECO:0000313" key="3">
    <source>
        <dbReference type="Proteomes" id="UP001281761"/>
    </source>
</evidence>
<feature type="region of interest" description="Disordered" evidence="1">
    <location>
        <begin position="48"/>
        <end position="71"/>
    </location>
</feature>
<feature type="region of interest" description="Disordered" evidence="1">
    <location>
        <begin position="100"/>
        <end position="121"/>
    </location>
</feature>
<name>A0ABQ9Y988_9EUKA</name>
<comment type="caution">
    <text evidence="2">The sequence shown here is derived from an EMBL/GenBank/DDBJ whole genome shotgun (WGS) entry which is preliminary data.</text>
</comment>
<evidence type="ECO:0000313" key="2">
    <source>
        <dbReference type="EMBL" id="KAK2960328.1"/>
    </source>
</evidence>
<keyword evidence="3" id="KW-1185">Reference proteome</keyword>
<organism evidence="2 3">
    <name type="scientific">Blattamonas nauphoetae</name>
    <dbReference type="NCBI Taxonomy" id="2049346"/>
    <lineage>
        <taxon>Eukaryota</taxon>
        <taxon>Metamonada</taxon>
        <taxon>Preaxostyla</taxon>
        <taxon>Oxymonadida</taxon>
        <taxon>Blattamonas</taxon>
    </lineage>
</organism>